<evidence type="ECO:0000256" key="11">
    <source>
        <dbReference type="ARBA" id="ARBA00023136"/>
    </source>
</evidence>
<keyword evidence="6" id="KW-0479">Metal-binding</keyword>
<dbReference type="OrthoDB" id="7943907at2"/>
<evidence type="ECO:0000256" key="10">
    <source>
        <dbReference type="ARBA" id="ARBA00023034"/>
    </source>
</evidence>
<dbReference type="GO" id="GO:0030158">
    <property type="term" value="F:protein xylosyltransferase activity"/>
    <property type="evidence" value="ECO:0007669"/>
    <property type="project" value="InterPro"/>
</dbReference>
<dbReference type="GO" id="GO:0050650">
    <property type="term" value="P:chondroitin sulfate proteoglycan biosynthetic process"/>
    <property type="evidence" value="ECO:0007669"/>
    <property type="project" value="TreeGrafter"/>
</dbReference>
<evidence type="ECO:0000259" key="15">
    <source>
        <dbReference type="Pfam" id="PF19350"/>
    </source>
</evidence>
<reference evidence="16 17" key="1">
    <citation type="submission" date="2016-10" db="EMBL/GenBank/DDBJ databases">
        <authorList>
            <person name="de Groot N.N."/>
        </authorList>
    </citation>
    <scope>NUCLEOTIDE SEQUENCE [LARGE SCALE GENOMIC DNA]</scope>
    <source>
        <strain evidence="16 17">DSM 17925</strain>
    </source>
</reference>
<evidence type="ECO:0000256" key="9">
    <source>
        <dbReference type="ARBA" id="ARBA00022989"/>
    </source>
</evidence>
<evidence type="ECO:0000256" key="1">
    <source>
        <dbReference type="ARBA" id="ARBA00004323"/>
    </source>
</evidence>
<keyword evidence="9" id="KW-1133">Transmembrane helix</keyword>
<evidence type="ECO:0000256" key="4">
    <source>
        <dbReference type="ARBA" id="ARBA00022679"/>
    </source>
</evidence>
<dbReference type="EMBL" id="FOIZ01000001">
    <property type="protein sequence ID" value="SEW31382.1"/>
    <property type="molecule type" value="Genomic_DNA"/>
</dbReference>
<evidence type="ECO:0000256" key="8">
    <source>
        <dbReference type="ARBA" id="ARBA00022968"/>
    </source>
</evidence>
<keyword evidence="7" id="KW-0256">Endoplasmic reticulum</keyword>
<evidence type="ECO:0000313" key="17">
    <source>
        <dbReference type="Proteomes" id="UP000199167"/>
    </source>
</evidence>
<evidence type="ECO:0000256" key="2">
    <source>
        <dbReference type="ARBA" id="ARBA00004648"/>
    </source>
</evidence>
<dbReference type="AlphaFoldDB" id="A0A1I0QUR3"/>
<keyword evidence="5" id="KW-0812">Transmembrane</keyword>
<feature type="domain" description="DUF5928" evidence="15">
    <location>
        <begin position="270"/>
        <end position="525"/>
    </location>
</feature>
<evidence type="ECO:0000256" key="14">
    <source>
        <dbReference type="ARBA" id="ARBA00042865"/>
    </source>
</evidence>
<keyword evidence="12" id="KW-1015">Disulfide bond</keyword>
<dbReference type="STRING" id="364200.SAMN04488515_2224"/>
<sequence>MAKIAFILLCHKDPDAIIQQARQLTAVGDYIAIHFDARSSKDAYAKIKTELSDNPNVTYAKKRIKCGWGAWSLVQATLYAVEAAVEDFPRASHFYMVSGDCMAIKSAVHTHKFLDAEDVDYIESFDYFDSDWIKTGFKEERLIYRHFFNERTQKPLFYAAFNFQRRFGLTRQIPKDLQIMIGSQWWCLRRRTIEFVLEFVRKRKDVMRFFRTTWIPDETFFQTIVRHLVPKEEIRTRTLTFLMFTDYGMPATFYNDHYDLLLAQDGLFARKISPEAKELKNRLGVLYASDREDFRISNEGRSLFKFLTGRGRIGRRFATRFWETETSLGRERELLIIACKKWHVAKRLTDAIRAETDVPAIDYLFNEDDTNMPDLGGIQSTLGKRTRHRRALMRMLFDYYQTNKLVICLDTANIDLMQDFFSDRSNTRLLEIDCTFSDEYLTGHARRVGLAGDHTSRETLDQLLPTIRYDVIFESDRIRDANFAGTYRLREVANETENARALAAFLGIEDEAAEKLAKTPYLFVD</sequence>
<comment type="subcellular location">
    <subcellularLocation>
        <location evidence="2">Endoplasmic reticulum membrane</location>
        <topology evidence="2">Single-pass type II membrane protein</topology>
    </subcellularLocation>
    <subcellularLocation>
        <location evidence="1">Golgi apparatus membrane</location>
        <topology evidence="1">Single-pass type II membrane protein</topology>
    </subcellularLocation>
</comment>
<dbReference type="Pfam" id="PF19350">
    <property type="entry name" value="DUF5928"/>
    <property type="match status" value="1"/>
</dbReference>
<evidence type="ECO:0000313" key="16">
    <source>
        <dbReference type="EMBL" id="SEW31382.1"/>
    </source>
</evidence>
<dbReference type="GO" id="GO:0046872">
    <property type="term" value="F:metal ion binding"/>
    <property type="evidence" value="ECO:0007669"/>
    <property type="project" value="UniProtKB-KW"/>
</dbReference>
<keyword evidence="8" id="KW-0735">Signal-anchor</keyword>
<name>A0A1I0QUR3_9RHOB</name>
<evidence type="ECO:0000256" key="7">
    <source>
        <dbReference type="ARBA" id="ARBA00022824"/>
    </source>
</evidence>
<dbReference type="Proteomes" id="UP000199167">
    <property type="component" value="Unassembled WGS sequence"/>
</dbReference>
<dbReference type="Pfam" id="PF02485">
    <property type="entry name" value="Branch"/>
    <property type="match status" value="1"/>
</dbReference>
<dbReference type="PANTHER" id="PTHR46025:SF3">
    <property type="entry name" value="XYLOSYLTRANSFERASE OXT"/>
    <property type="match status" value="1"/>
</dbReference>
<keyword evidence="13" id="KW-0325">Glycoprotein</keyword>
<dbReference type="GO" id="GO:0016020">
    <property type="term" value="C:membrane"/>
    <property type="evidence" value="ECO:0007669"/>
    <property type="project" value="InterPro"/>
</dbReference>
<dbReference type="InterPro" id="IPR043538">
    <property type="entry name" value="XYLT"/>
</dbReference>
<gene>
    <name evidence="16" type="ORF">SAMN04488515_2224</name>
</gene>
<evidence type="ECO:0000256" key="3">
    <source>
        <dbReference type="ARBA" id="ARBA00022676"/>
    </source>
</evidence>
<proteinExistence type="predicted"/>
<dbReference type="InterPro" id="IPR045972">
    <property type="entry name" value="DUF5928"/>
</dbReference>
<dbReference type="GO" id="GO:0015012">
    <property type="term" value="P:heparan sulfate proteoglycan biosynthetic process"/>
    <property type="evidence" value="ECO:0007669"/>
    <property type="project" value="TreeGrafter"/>
</dbReference>
<evidence type="ECO:0000256" key="12">
    <source>
        <dbReference type="ARBA" id="ARBA00023157"/>
    </source>
</evidence>
<keyword evidence="11" id="KW-0472">Membrane</keyword>
<keyword evidence="4" id="KW-0808">Transferase</keyword>
<evidence type="ECO:0000256" key="6">
    <source>
        <dbReference type="ARBA" id="ARBA00022723"/>
    </source>
</evidence>
<dbReference type="RefSeq" id="WP_089993952.1">
    <property type="nucleotide sequence ID" value="NZ_FOIZ01000001.1"/>
</dbReference>
<keyword evidence="3" id="KW-0328">Glycosyltransferase</keyword>
<keyword evidence="17" id="KW-1185">Reference proteome</keyword>
<evidence type="ECO:0000256" key="5">
    <source>
        <dbReference type="ARBA" id="ARBA00022692"/>
    </source>
</evidence>
<organism evidence="16 17">
    <name type="scientific">Cognatiyoonia koreensis</name>
    <dbReference type="NCBI Taxonomy" id="364200"/>
    <lineage>
        <taxon>Bacteria</taxon>
        <taxon>Pseudomonadati</taxon>
        <taxon>Pseudomonadota</taxon>
        <taxon>Alphaproteobacteria</taxon>
        <taxon>Rhodobacterales</taxon>
        <taxon>Paracoccaceae</taxon>
        <taxon>Cognatiyoonia</taxon>
    </lineage>
</organism>
<accession>A0A1I0QUR3</accession>
<evidence type="ECO:0000256" key="13">
    <source>
        <dbReference type="ARBA" id="ARBA00023180"/>
    </source>
</evidence>
<protein>
    <recommendedName>
        <fullName evidence="14">Peptide O-xylosyltransferase</fullName>
    </recommendedName>
</protein>
<keyword evidence="10" id="KW-0333">Golgi apparatus</keyword>
<dbReference type="PANTHER" id="PTHR46025">
    <property type="entry name" value="XYLOSYLTRANSFERASE OXT"/>
    <property type="match status" value="1"/>
</dbReference>
<dbReference type="InterPro" id="IPR003406">
    <property type="entry name" value="Glyco_trans_14"/>
</dbReference>